<evidence type="ECO:0000256" key="3">
    <source>
        <dbReference type="ARBA" id="ARBA00022723"/>
    </source>
</evidence>
<dbReference type="CDD" id="cd06455">
    <property type="entry name" value="M3A_TOP"/>
    <property type="match status" value="1"/>
</dbReference>
<dbReference type="PANTHER" id="PTHR11804:SF84">
    <property type="entry name" value="SACCHAROLYSIN"/>
    <property type="match status" value="1"/>
</dbReference>
<evidence type="ECO:0000256" key="4">
    <source>
        <dbReference type="ARBA" id="ARBA00022801"/>
    </source>
</evidence>
<keyword evidence="11" id="KW-1185">Reference proteome</keyword>
<reference evidence="10" key="1">
    <citation type="submission" date="2022-07" db="EMBL/GenBank/DDBJ databases">
        <title>Phylogenomic reconstructions and comparative analyses of Kickxellomycotina fungi.</title>
        <authorList>
            <person name="Reynolds N.K."/>
            <person name="Stajich J.E."/>
            <person name="Barry K."/>
            <person name="Grigoriev I.V."/>
            <person name="Crous P."/>
            <person name="Smith M.E."/>
        </authorList>
    </citation>
    <scope>NUCLEOTIDE SEQUENCE</scope>
    <source>
        <strain evidence="10">NRRL 1565</strain>
    </source>
</reference>
<keyword evidence="4 7" id="KW-0378">Hydrolase</keyword>
<organism evidence="10 11">
    <name type="scientific">Coemansia guatemalensis</name>
    <dbReference type="NCBI Taxonomy" id="2761395"/>
    <lineage>
        <taxon>Eukaryota</taxon>
        <taxon>Fungi</taxon>
        <taxon>Fungi incertae sedis</taxon>
        <taxon>Zoopagomycota</taxon>
        <taxon>Kickxellomycotina</taxon>
        <taxon>Kickxellomycetes</taxon>
        <taxon>Kickxellales</taxon>
        <taxon>Kickxellaceae</taxon>
        <taxon>Coemansia</taxon>
    </lineage>
</organism>
<dbReference type="InterPro" id="IPR024079">
    <property type="entry name" value="MetalloPept_cat_dom_sf"/>
</dbReference>
<keyword evidence="6 7" id="KW-0482">Metalloprotease</keyword>
<keyword evidence="5 7" id="KW-0862">Zinc</keyword>
<dbReference type="FunFam" id="3.40.390.10:FF:000006">
    <property type="entry name" value="Thimet oligopeptidase 1"/>
    <property type="match status" value="1"/>
</dbReference>
<dbReference type="Gene3D" id="1.20.1050.40">
    <property type="entry name" value="Endopeptidase. Chain P, domain 1"/>
    <property type="match status" value="1"/>
</dbReference>
<proteinExistence type="inferred from homology"/>
<dbReference type="InterPro" id="IPR045666">
    <property type="entry name" value="OpdA_N"/>
</dbReference>
<feature type="domain" description="Peptidase M3A/M3B catalytic" evidence="8">
    <location>
        <begin position="218"/>
        <end position="667"/>
    </location>
</feature>
<accession>A0A9W8I1X0</accession>
<dbReference type="GO" id="GO:0006508">
    <property type="term" value="P:proteolysis"/>
    <property type="evidence" value="ECO:0007669"/>
    <property type="project" value="UniProtKB-KW"/>
</dbReference>
<dbReference type="InterPro" id="IPR024077">
    <property type="entry name" value="Neurolysin/TOP_dom2"/>
</dbReference>
<comment type="caution">
    <text evidence="10">The sequence shown here is derived from an EMBL/GenBank/DDBJ whole genome shotgun (WGS) entry which is preliminary data.</text>
</comment>
<dbReference type="Gene3D" id="1.10.1370.10">
    <property type="entry name" value="Neurolysin, domain 3"/>
    <property type="match status" value="1"/>
</dbReference>
<name>A0A9W8I1X0_9FUNG</name>
<dbReference type="GO" id="GO:0005758">
    <property type="term" value="C:mitochondrial intermembrane space"/>
    <property type="evidence" value="ECO:0007669"/>
    <property type="project" value="TreeGrafter"/>
</dbReference>
<dbReference type="PANTHER" id="PTHR11804">
    <property type="entry name" value="PROTEASE M3 THIMET OLIGOPEPTIDASE-RELATED"/>
    <property type="match status" value="1"/>
</dbReference>
<dbReference type="InterPro" id="IPR045090">
    <property type="entry name" value="Pept_M3A_M3B"/>
</dbReference>
<gene>
    <name evidence="10" type="primary">PRD1_1</name>
    <name evidence="10" type="ORF">H4R20_000018</name>
</gene>
<dbReference type="GO" id="GO:0046872">
    <property type="term" value="F:metal ion binding"/>
    <property type="evidence" value="ECO:0007669"/>
    <property type="project" value="UniProtKB-UniRule"/>
</dbReference>
<keyword evidence="2 7" id="KW-0645">Protease</keyword>
<evidence type="ECO:0000256" key="7">
    <source>
        <dbReference type="RuleBase" id="RU003435"/>
    </source>
</evidence>
<dbReference type="EC" id="3.4.24.37" evidence="10"/>
<protein>
    <submittedName>
        <fullName evidence="10">Metalloendopeptidase</fullName>
        <ecNumber evidence="10">3.4.24.37</ecNumber>
    </submittedName>
</protein>
<dbReference type="Gene3D" id="3.40.390.10">
    <property type="entry name" value="Collagenase (Catalytic Domain)"/>
    <property type="match status" value="1"/>
</dbReference>
<dbReference type="SUPFAM" id="SSF55486">
    <property type="entry name" value="Metalloproteases ('zincins'), catalytic domain"/>
    <property type="match status" value="1"/>
</dbReference>
<dbReference type="OrthoDB" id="534666at2759"/>
<comment type="similarity">
    <text evidence="1 7">Belongs to the peptidase M3 family.</text>
</comment>
<dbReference type="InterPro" id="IPR024080">
    <property type="entry name" value="Neurolysin/TOP_N"/>
</dbReference>
<dbReference type="EMBL" id="JANBUO010000001">
    <property type="protein sequence ID" value="KAJ2809516.1"/>
    <property type="molecule type" value="Genomic_DNA"/>
</dbReference>
<evidence type="ECO:0000256" key="1">
    <source>
        <dbReference type="ARBA" id="ARBA00006040"/>
    </source>
</evidence>
<evidence type="ECO:0000256" key="5">
    <source>
        <dbReference type="ARBA" id="ARBA00022833"/>
    </source>
</evidence>
<evidence type="ECO:0000313" key="10">
    <source>
        <dbReference type="EMBL" id="KAJ2809516.1"/>
    </source>
</evidence>
<keyword evidence="3 7" id="KW-0479">Metal-binding</keyword>
<dbReference type="Pfam" id="PF19310">
    <property type="entry name" value="TOP_N"/>
    <property type="match status" value="1"/>
</dbReference>
<evidence type="ECO:0000256" key="6">
    <source>
        <dbReference type="ARBA" id="ARBA00023049"/>
    </source>
</evidence>
<evidence type="ECO:0000256" key="2">
    <source>
        <dbReference type="ARBA" id="ARBA00022670"/>
    </source>
</evidence>
<comment type="cofactor">
    <cofactor evidence="7">
        <name>Zn(2+)</name>
        <dbReference type="ChEBI" id="CHEBI:29105"/>
    </cofactor>
    <text evidence="7">Binds 1 zinc ion.</text>
</comment>
<sequence length="668" mass="76706">MASSSVTKGSIVNFDLSPEEIEKVIEKMVRDEHDLYDKVASVESPTFSNVIVPLNQLYNKNEVGFLSSCFLRHVSTNKDVRDAGEKARKLWSELEIEYSSREDVYQAVLKVYNNKEEMDALSPEDKRLVEKMVLSYRRYGLMLPQEKREQLHKLKAQLFDLEVAFSRNLSNSNGVALFSREELEGMPDDYFDDRNTEVVDGVTKYVVTTKYPDYYPLLRYAKLESTRKTLFVVNNTRCPENIQLLQDAVKIRQQKAILMGYKTHSAFVLEPLMAKTPLTVLKMENDLRNKVVRIGIKNLAELEALKKADMEKAGKPYDGFFQWDMSYYMNLANEQKHDINENDVKKYFPLANVLQGIFEIYKNMLGLRIIKVEGAPVWHSSVEMFEVWEANEDKFVGHFYLDLYPREGKYNRVGVSRIRPGYEREDGTREYPVTAMMANFARSTSKTPALLSHSNVVTLMHELGHVFHNLCAVTKWASFHGTRVERDFVETPSKMLENWAWEPEVIAKLSAHYKSGETIPNSMIEKIIATKNDNAGLTNLLRVFRGLYDLSIHSISNGEVDVNAHYNSLERDITLVGCGDTGTFGVATFSHLMSRYDSKYYGYLWSQSFSADMFATRFQKEGINNPKTGMDYRNEILRPGGSRDAMESLEKFLGRKPNNDAFLKSIGL</sequence>
<dbReference type="GO" id="GO:0006518">
    <property type="term" value="P:peptide metabolic process"/>
    <property type="evidence" value="ECO:0007669"/>
    <property type="project" value="TreeGrafter"/>
</dbReference>
<dbReference type="Pfam" id="PF01432">
    <property type="entry name" value="Peptidase_M3"/>
    <property type="match status" value="1"/>
</dbReference>
<dbReference type="GO" id="GO:0004222">
    <property type="term" value="F:metalloendopeptidase activity"/>
    <property type="evidence" value="ECO:0007669"/>
    <property type="project" value="UniProtKB-EC"/>
</dbReference>
<evidence type="ECO:0000259" key="9">
    <source>
        <dbReference type="Pfam" id="PF19310"/>
    </source>
</evidence>
<evidence type="ECO:0000313" key="11">
    <source>
        <dbReference type="Proteomes" id="UP001140094"/>
    </source>
</evidence>
<dbReference type="Proteomes" id="UP001140094">
    <property type="component" value="Unassembled WGS sequence"/>
</dbReference>
<evidence type="ECO:0000259" key="8">
    <source>
        <dbReference type="Pfam" id="PF01432"/>
    </source>
</evidence>
<dbReference type="AlphaFoldDB" id="A0A9W8I1X0"/>
<dbReference type="InterPro" id="IPR001567">
    <property type="entry name" value="Pept_M3A_M3B_dom"/>
</dbReference>
<feature type="domain" description="Oligopeptidase A N-terminal" evidence="9">
    <location>
        <begin position="23"/>
        <end position="148"/>
    </location>
</feature>